<gene>
    <name evidence="1" type="ORF">ACOLOM_LOCUS7440</name>
</gene>
<evidence type="ECO:0000313" key="1">
    <source>
        <dbReference type="EMBL" id="CAG8624439.1"/>
    </source>
</evidence>
<dbReference type="Proteomes" id="UP000789525">
    <property type="component" value="Unassembled WGS sequence"/>
</dbReference>
<sequence>PLKAPKQQFERMARMAKNDLLDAWSEITEPNVKLGKIRVYTLPDGGQVVRLFWQPSPDAPMIEYDLEMQEKTLTNYIVVTDRPKTSKPDERARTTEMKGAIEHLLECQPRFDVDYQAHLKRRHDAAQPQGGIKFMEDMGATTSEIRRLNAGRGTKAAPGTGIGKPLKAPKQQFERMARMAKNDLLDALFHHFRQKTHWSIKELRQKVQQPEVYLREVLNEIAVLERSGPNNGMYRLTENYSAVNVDNDDEEDEEIQMKVDPQQYSQLYKMEPALDPDLLSS</sequence>
<feature type="non-terminal residue" evidence="1">
    <location>
        <position position="1"/>
    </location>
</feature>
<proteinExistence type="predicted"/>
<protein>
    <submittedName>
        <fullName evidence="1">9577_t:CDS:1</fullName>
    </submittedName>
</protein>
<evidence type="ECO:0000313" key="2">
    <source>
        <dbReference type="Proteomes" id="UP000789525"/>
    </source>
</evidence>
<accession>A0ACA9N0S3</accession>
<keyword evidence="2" id="KW-1185">Reference proteome</keyword>
<reference evidence="1" key="1">
    <citation type="submission" date="2021-06" db="EMBL/GenBank/DDBJ databases">
        <authorList>
            <person name="Kallberg Y."/>
            <person name="Tangrot J."/>
            <person name="Rosling A."/>
        </authorList>
    </citation>
    <scope>NUCLEOTIDE SEQUENCE</scope>
    <source>
        <strain evidence="1">CL356</strain>
    </source>
</reference>
<dbReference type="EMBL" id="CAJVPT010017186">
    <property type="protein sequence ID" value="CAG8624439.1"/>
    <property type="molecule type" value="Genomic_DNA"/>
</dbReference>
<comment type="caution">
    <text evidence="1">The sequence shown here is derived from an EMBL/GenBank/DDBJ whole genome shotgun (WGS) entry which is preliminary data.</text>
</comment>
<name>A0ACA9N0S3_9GLOM</name>
<organism evidence="1 2">
    <name type="scientific">Acaulospora colombiana</name>
    <dbReference type="NCBI Taxonomy" id="27376"/>
    <lineage>
        <taxon>Eukaryota</taxon>
        <taxon>Fungi</taxon>
        <taxon>Fungi incertae sedis</taxon>
        <taxon>Mucoromycota</taxon>
        <taxon>Glomeromycotina</taxon>
        <taxon>Glomeromycetes</taxon>
        <taxon>Diversisporales</taxon>
        <taxon>Acaulosporaceae</taxon>
        <taxon>Acaulospora</taxon>
    </lineage>
</organism>